<evidence type="ECO:0000256" key="4">
    <source>
        <dbReference type="ARBA" id="ARBA00022970"/>
    </source>
</evidence>
<keyword evidence="2" id="KW-0813">Transport</keyword>
<dbReference type="GeneID" id="37011417"/>
<evidence type="ECO:0000256" key="8">
    <source>
        <dbReference type="SAM" id="Phobius"/>
    </source>
</evidence>
<feature type="transmembrane region" description="Helical" evidence="8">
    <location>
        <begin position="302"/>
        <end position="321"/>
    </location>
</feature>
<feature type="transmembrane region" description="Helical" evidence="8">
    <location>
        <begin position="138"/>
        <end position="158"/>
    </location>
</feature>
<feature type="transmembrane region" description="Helical" evidence="8">
    <location>
        <begin position="209"/>
        <end position="230"/>
    </location>
</feature>
<dbReference type="GO" id="GO:0016020">
    <property type="term" value="C:membrane"/>
    <property type="evidence" value="ECO:0007669"/>
    <property type="project" value="UniProtKB-SubCell"/>
</dbReference>
<feature type="region of interest" description="Disordered" evidence="7">
    <location>
        <begin position="1"/>
        <end position="51"/>
    </location>
</feature>
<dbReference type="RefSeq" id="XP_025348006.1">
    <property type="nucleotide sequence ID" value="XM_025489683.1"/>
</dbReference>
<dbReference type="STRING" id="1684307.A0A316U6H3"/>
<evidence type="ECO:0000259" key="9">
    <source>
        <dbReference type="Pfam" id="PF00324"/>
    </source>
</evidence>
<feature type="compositionally biased region" description="Basic and acidic residues" evidence="7">
    <location>
        <begin position="1"/>
        <end position="12"/>
    </location>
</feature>
<feature type="transmembrane region" description="Helical" evidence="8">
    <location>
        <begin position="74"/>
        <end position="93"/>
    </location>
</feature>
<feature type="transmembrane region" description="Helical" evidence="8">
    <location>
        <begin position="400"/>
        <end position="420"/>
    </location>
</feature>
<dbReference type="PIRSF" id="PIRSF006060">
    <property type="entry name" value="AA_transporter"/>
    <property type="match status" value="1"/>
</dbReference>
<feature type="transmembrane region" description="Helical" evidence="8">
    <location>
        <begin position="475"/>
        <end position="498"/>
    </location>
</feature>
<organism evidence="10 11">
    <name type="scientific">Pseudomicrostroma glucosiphilum</name>
    <dbReference type="NCBI Taxonomy" id="1684307"/>
    <lineage>
        <taxon>Eukaryota</taxon>
        <taxon>Fungi</taxon>
        <taxon>Dikarya</taxon>
        <taxon>Basidiomycota</taxon>
        <taxon>Ustilaginomycotina</taxon>
        <taxon>Exobasidiomycetes</taxon>
        <taxon>Microstromatales</taxon>
        <taxon>Microstromatales incertae sedis</taxon>
        <taxon>Pseudomicrostroma</taxon>
    </lineage>
</organism>
<feature type="domain" description="Amino acid permease/ SLC12A" evidence="9">
    <location>
        <begin position="71"/>
        <end position="535"/>
    </location>
</feature>
<feature type="transmembrane region" description="Helical" evidence="8">
    <location>
        <begin position="341"/>
        <end position="362"/>
    </location>
</feature>
<evidence type="ECO:0000313" key="10">
    <source>
        <dbReference type="EMBL" id="PWN20846.1"/>
    </source>
</evidence>
<gene>
    <name evidence="10" type="ORF">BCV69DRAFT_201136</name>
</gene>
<protein>
    <submittedName>
        <fullName evidence="10">Amino acid permease-like protein</fullName>
    </submittedName>
</protein>
<feature type="transmembrane region" description="Helical" evidence="8">
    <location>
        <begin position="504"/>
        <end position="524"/>
    </location>
</feature>
<dbReference type="Pfam" id="PF00324">
    <property type="entry name" value="AA_permease"/>
    <property type="match status" value="1"/>
</dbReference>
<dbReference type="InterPro" id="IPR050524">
    <property type="entry name" value="APC_YAT"/>
</dbReference>
<accession>A0A316U6H3</accession>
<name>A0A316U6H3_9BASI</name>
<dbReference type="InterPro" id="IPR004840">
    <property type="entry name" value="Amino_acid_permease_CS"/>
</dbReference>
<dbReference type="PANTHER" id="PTHR43341">
    <property type="entry name" value="AMINO ACID PERMEASE"/>
    <property type="match status" value="1"/>
</dbReference>
<dbReference type="PROSITE" id="PS00218">
    <property type="entry name" value="AMINO_ACID_PERMEASE_1"/>
    <property type="match status" value="1"/>
</dbReference>
<evidence type="ECO:0000256" key="2">
    <source>
        <dbReference type="ARBA" id="ARBA00022448"/>
    </source>
</evidence>
<evidence type="ECO:0000256" key="5">
    <source>
        <dbReference type="ARBA" id="ARBA00022989"/>
    </source>
</evidence>
<dbReference type="PANTHER" id="PTHR43341:SF18">
    <property type="entry name" value="AMINO ACID PERMEASE_ SLC12A DOMAIN-CONTAINING PROTEIN"/>
    <property type="match status" value="1"/>
</dbReference>
<dbReference type="Proteomes" id="UP000245942">
    <property type="component" value="Unassembled WGS sequence"/>
</dbReference>
<dbReference type="FunFam" id="1.20.1740.10:FF:000001">
    <property type="entry name" value="Amino acid permease"/>
    <property type="match status" value="1"/>
</dbReference>
<keyword evidence="4" id="KW-0029">Amino-acid transport</keyword>
<dbReference type="GO" id="GO:0015171">
    <property type="term" value="F:amino acid transmembrane transporter activity"/>
    <property type="evidence" value="ECO:0007669"/>
    <property type="project" value="TreeGrafter"/>
</dbReference>
<feature type="transmembrane region" description="Helical" evidence="8">
    <location>
        <begin position="250"/>
        <end position="268"/>
    </location>
</feature>
<keyword evidence="3 8" id="KW-0812">Transmembrane</keyword>
<dbReference type="OrthoDB" id="10062876at2759"/>
<dbReference type="Gene3D" id="1.20.1740.10">
    <property type="entry name" value="Amino acid/polyamine transporter I"/>
    <property type="match status" value="1"/>
</dbReference>
<feature type="transmembrane region" description="Helical" evidence="8">
    <location>
        <begin position="178"/>
        <end position="197"/>
    </location>
</feature>
<evidence type="ECO:0000256" key="7">
    <source>
        <dbReference type="SAM" id="MobiDB-lite"/>
    </source>
</evidence>
<dbReference type="InterPro" id="IPR004841">
    <property type="entry name" value="AA-permease/SLC12A_dom"/>
</dbReference>
<feature type="compositionally biased region" description="Polar residues" evidence="7">
    <location>
        <begin position="23"/>
        <end position="40"/>
    </location>
</feature>
<proteinExistence type="predicted"/>
<comment type="subcellular location">
    <subcellularLocation>
        <location evidence="1">Membrane</location>
        <topology evidence="1">Multi-pass membrane protein</topology>
    </subcellularLocation>
</comment>
<dbReference type="AlphaFoldDB" id="A0A316U6H3"/>
<evidence type="ECO:0000256" key="3">
    <source>
        <dbReference type="ARBA" id="ARBA00022692"/>
    </source>
</evidence>
<dbReference type="EMBL" id="KZ819327">
    <property type="protein sequence ID" value="PWN20846.1"/>
    <property type="molecule type" value="Genomic_DNA"/>
</dbReference>
<sequence length="572" mass="61086">MALQADTKDKTPASDTHVPELLQRSSTSSPVNGGKTNYGESTDAKPGQSDVAYDGDVVKHEAVKQGLSSRHLQLMSLAGSIGTGLFLSTGYALGDAGPVGMLLAYLLMSTIVVAVVFSMAELSALAPTSGSYVRHTGMWIDPSVGFCVGWNLVFGSAFSAPSTLTSIAVLCQYWKPDLNAAIPITVFLLATLAANVFKVRVYGEIEYWFAILKILTIVGLIIFGFCIDLGGSPSGDLIGFRYWKDPGPFVSYLVDGPTGVFIGFWSVMTSAAYSFSGLESTAIAAAEVKNPRTAVPEASRRVFFRVGVIYMASLFVISLIVPSNDENLFASYGTAATSPFVVAASRAGVKGVASLVNALILLSAWSSNNTSLFNGARALLGLALDGKAPKLFAKTHAWGIPYNGIAAIAIFMPLAYTALSSSATTVFYYFVSIVSASVLTDWFLICVAAIRLHSALKAQNISPTRLPFVPWGQPYLSWYGAIGSFVVLLTSGFTLFIGEGLPNMTATGFLTSYAAPILSFLAFAGHKIVKKTSWPKAADLPVEPWLQHWADNPEPPKEKKTAWQTVKAIFWT</sequence>
<keyword evidence="6 8" id="KW-0472">Membrane</keyword>
<reference evidence="10 11" key="1">
    <citation type="journal article" date="2018" name="Mol. Biol. Evol.">
        <title>Broad Genomic Sampling Reveals a Smut Pathogenic Ancestry of the Fungal Clade Ustilaginomycotina.</title>
        <authorList>
            <person name="Kijpornyongpan T."/>
            <person name="Mondo S.J."/>
            <person name="Barry K."/>
            <person name="Sandor L."/>
            <person name="Lee J."/>
            <person name="Lipzen A."/>
            <person name="Pangilinan J."/>
            <person name="LaButti K."/>
            <person name="Hainaut M."/>
            <person name="Henrissat B."/>
            <person name="Grigoriev I.V."/>
            <person name="Spatafora J.W."/>
            <person name="Aime M.C."/>
        </authorList>
    </citation>
    <scope>NUCLEOTIDE SEQUENCE [LARGE SCALE GENOMIC DNA]</scope>
    <source>
        <strain evidence="10 11">MCA 4718</strain>
    </source>
</reference>
<evidence type="ECO:0000256" key="6">
    <source>
        <dbReference type="ARBA" id="ARBA00023136"/>
    </source>
</evidence>
<feature type="transmembrane region" description="Helical" evidence="8">
    <location>
        <begin position="426"/>
        <end position="450"/>
    </location>
</feature>
<keyword evidence="5 8" id="KW-1133">Transmembrane helix</keyword>
<keyword evidence="11" id="KW-1185">Reference proteome</keyword>
<evidence type="ECO:0000313" key="11">
    <source>
        <dbReference type="Proteomes" id="UP000245942"/>
    </source>
</evidence>
<evidence type="ECO:0000256" key="1">
    <source>
        <dbReference type="ARBA" id="ARBA00004141"/>
    </source>
</evidence>
<feature type="transmembrane region" description="Helical" evidence="8">
    <location>
        <begin position="99"/>
        <end position="126"/>
    </location>
</feature>